<name>A0A1I4DXT8_9PROT</name>
<dbReference type="AlphaFoldDB" id="A0A1I4DXT8"/>
<dbReference type="InterPro" id="IPR008893">
    <property type="entry name" value="WGR_domain"/>
</dbReference>
<evidence type="ECO:0000259" key="1">
    <source>
        <dbReference type="Pfam" id="PF05406"/>
    </source>
</evidence>
<dbReference type="RefSeq" id="WP_090701219.1">
    <property type="nucleotide sequence ID" value="NZ_FOSP01000024.1"/>
</dbReference>
<dbReference type="EMBL" id="FOSP01000024">
    <property type="protein sequence ID" value="SFK98255.1"/>
    <property type="molecule type" value="Genomic_DNA"/>
</dbReference>
<proteinExistence type="predicted"/>
<dbReference type="Pfam" id="PF05406">
    <property type="entry name" value="WGR"/>
    <property type="match status" value="1"/>
</dbReference>
<dbReference type="InterPro" id="IPR036930">
    <property type="entry name" value="WGR_dom_sf"/>
</dbReference>
<organism evidence="2 3">
    <name type="scientific">Nitrosomonas aestuarii</name>
    <dbReference type="NCBI Taxonomy" id="52441"/>
    <lineage>
        <taxon>Bacteria</taxon>
        <taxon>Pseudomonadati</taxon>
        <taxon>Pseudomonadota</taxon>
        <taxon>Betaproteobacteria</taxon>
        <taxon>Nitrosomonadales</taxon>
        <taxon>Nitrosomonadaceae</taxon>
        <taxon>Nitrosomonas</taxon>
    </lineage>
</organism>
<accession>A0A1I4DXT8</accession>
<sequence length="83" mass="9703">MNILLRTDFKTNARGYTLLIARDLFGDLSVVRCWYGLHNNRGGHKHEPCHDWHEALTAYRRITARRLRRGYQEIPPVEAENAA</sequence>
<gene>
    <name evidence="2" type="ORF">SAMN05216302_102426</name>
</gene>
<dbReference type="SUPFAM" id="SSF142921">
    <property type="entry name" value="WGR domain-like"/>
    <property type="match status" value="1"/>
</dbReference>
<keyword evidence="3" id="KW-1185">Reference proteome</keyword>
<evidence type="ECO:0000313" key="3">
    <source>
        <dbReference type="Proteomes" id="UP000199533"/>
    </source>
</evidence>
<evidence type="ECO:0000313" key="2">
    <source>
        <dbReference type="EMBL" id="SFK98255.1"/>
    </source>
</evidence>
<protein>
    <submittedName>
        <fullName evidence="2">WGR domain-containing protein</fullName>
    </submittedName>
</protein>
<dbReference type="OrthoDB" id="8812902at2"/>
<feature type="domain" description="WGR" evidence="1">
    <location>
        <begin position="6"/>
        <end position="74"/>
    </location>
</feature>
<dbReference type="Proteomes" id="UP000199533">
    <property type="component" value="Unassembled WGS sequence"/>
</dbReference>
<reference evidence="3" key="1">
    <citation type="submission" date="2016-10" db="EMBL/GenBank/DDBJ databases">
        <authorList>
            <person name="Varghese N."/>
            <person name="Submissions S."/>
        </authorList>
    </citation>
    <scope>NUCLEOTIDE SEQUENCE [LARGE SCALE GENOMIC DNA]</scope>
    <source>
        <strain evidence="3">Nm69</strain>
    </source>
</reference>